<proteinExistence type="predicted"/>
<name>A0A426YX72_ENSVE</name>
<evidence type="ECO:0000256" key="1">
    <source>
        <dbReference type="SAM" id="MobiDB-lite"/>
    </source>
</evidence>
<dbReference type="Proteomes" id="UP000287651">
    <property type="component" value="Unassembled WGS sequence"/>
</dbReference>
<organism evidence="2 3">
    <name type="scientific">Ensete ventricosum</name>
    <name type="common">Abyssinian banana</name>
    <name type="synonym">Musa ensete</name>
    <dbReference type="NCBI Taxonomy" id="4639"/>
    <lineage>
        <taxon>Eukaryota</taxon>
        <taxon>Viridiplantae</taxon>
        <taxon>Streptophyta</taxon>
        <taxon>Embryophyta</taxon>
        <taxon>Tracheophyta</taxon>
        <taxon>Spermatophyta</taxon>
        <taxon>Magnoliopsida</taxon>
        <taxon>Liliopsida</taxon>
        <taxon>Zingiberales</taxon>
        <taxon>Musaceae</taxon>
        <taxon>Ensete</taxon>
    </lineage>
</organism>
<evidence type="ECO:0000313" key="3">
    <source>
        <dbReference type="Proteomes" id="UP000287651"/>
    </source>
</evidence>
<accession>A0A426YX72</accession>
<dbReference type="EMBL" id="AMZH03009679">
    <property type="protein sequence ID" value="RRT56330.1"/>
    <property type="molecule type" value="Genomic_DNA"/>
</dbReference>
<dbReference type="AlphaFoldDB" id="A0A426YX72"/>
<protein>
    <submittedName>
        <fullName evidence="2">Uncharacterized protein</fullName>
    </submittedName>
</protein>
<sequence length="101" mass="10889">MDTVGKSVAVGKSGRRRPAVAGGEMLAIGEALMWLVVVVEDLTSFVVSSGKGRSDDNEREGRCWRREEVEGGDCSSRAMTLKEDEGSDKGSDDHWLCVVEG</sequence>
<feature type="region of interest" description="Disordered" evidence="1">
    <location>
        <begin position="74"/>
        <end position="93"/>
    </location>
</feature>
<reference evidence="2 3" key="1">
    <citation type="journal article" date="2014" name="Agronomy (Basel)">
        <title>A Draft Genome Sequence for Ensete ventricosum, the Drought-Tolerant Tree Against Hunger.</title>
        <authorList>
            <person name="Harrison J."/>
            <person name="Moore K.A."/>
            <person name="Paszkiewicz K."/>
            <person name="Jones T."/>
            <person name="Grant M."/>
            <person name="Ambacheew D."/>
            <person name="Muzemil S."/>
            <person name="Studholme D.J."/>
        </authorList>
    </citation>
    <scope>NUCLEOTIDE SEQUENCE [LARGE SCALE GENOMIC DNA]</scope>
</reference>
<feature type="compositionally biased region" description="Basic and acidic residues" evidence="1">
    <location>
        <begin position="80"/>
        <end position="93"/>
    </location>
</feature>
<comment type="caution">
    <text evidence="2">The sequence shown here is derived from an EMBL/GenBank/DDBJ whole genome shotgun (WGS) entry which is preliminary data.</text>
</comment>
<feature type="compositionally biased region" description="Basic and acidic residues" evidence="1">
    <location>
        <begin position="52"/>
        <end position="67"/>
    </location>
</feature>
<gene>
    <name evidence="2" type="ORF">B296_00021643</name>
</gene>
<evidence type="ECO:0000313" key="2">
    <source>
        <dbReference type="EMBL" id="RRT56330.1"/>
    </source>
</evidence>
<feature type="region of interest" description="Disordered" evidence="1">
    <location>
        <begin position="48"/>
        <end position="67"/>
    </location>
</feature>